<evidence type="ECO:0000256" key="1">
    <source>
        <dbReference type="SAM" id="Phobius"/>
    </source>
</evidence>
<evidence type="ECO:0000313" key="2">
    <source>
        <dbReference type="EMBL" id="AXI10705.1"/>
    </source>
</evidence>
<keyword evidence="1" id="KW-0472">Membrane</keyword>
<keyword evidence="1" id="KW-1133">Transmembrane helix</keyword>
<dbReference type="RefSeq" id="WP_114917989.1">
    <property type="nucleotide sequence ID" value="NZ_CP024848.1"/>
</dbReference>
<name>A0A345PL25_9BACI</name>
<proteinExistence type="predicted"/>
<feature type="transmembrane region" description="Helical" evidence="1">
    <location>
        <begin position="21"/>
        <end position="40"/>
    </location>
</feature>
<organism evidence="2 3">
    <name type="scientific">Oceanobacillus zhaokaii</name>
    <dbReference type="NCBI Taxonomy" id="2052660"/>
    <lineage>
        <taxon>Bacteria</taxon>
        <taxon>Bacillati</taxon>
        <taxon>Bacillota</taxon>
        <taxon>Bacilli</taxon>
        <taxon>Bacillales</taxon>
        <taxon>Bacillaceae</taxon>
        <taxon>Oceanobacillus</taxon>
    </lineage>
</organism>
<keyword evidence="3" id="KW-1185">Reference proteome</keyword>
<sequence length="207" mass="23905">MSTRNQRLKEKNKWKKFFYSLLALNIAVIIIFTVLIFWPGSQRDIALNEKNVKEASSEFFVRTTKKNLNDLINTYLAQLQKDTEHQYQVSLEDDVQLIGELPVFSTTVPLAVHFEPLVQENGDIILKLRSISVGLLELPNKIIMEFMKEYLSMPEWVTIIPNDEAIYLAVTEIEMKSNFKVAVEHIDLEANNLVFKINVPYQSLGID</sequence>
<reference evidence="3" key="1">
    <citation type="submission" date="2017-11" db="EMBL/GenBank/DDBJ databases">
        <authorList>
            <person name="Zhu W."/>
        </authorList>
    </citation>
    <scope>NUCLEOTIDE SEQUENCE [LARGE SCALE GENOMIC DNA]</scope>
    <source>
        <strain evidence="3">160</strain>
    </source>
</reference>
<evidence type="ECO:0000313" key="3">
    <source>
        <dbReference type="Proteomes" id="UP000253908"/>
    </source>
</evidence>
<dbReference type="OrthoDB" id="2412610at2"/>
<dbReference type="Proteomes" id="UP000253908">
    <property type="component" value="Chromosome"/>
</dbReference>
<dbReference type="Pfam" id="PF09911">
    <property type="entry name" value="DUF2140"/>
    <property type="match status" value="1"/>
</dbReference>
<dbReference type="InterPro" id="IPR018672">
    <property type="entry name" value="DUF2140"/>
</dbReference>
<gene>
    <name evidence="2" type="ORF">CUC15_17925</name>
</gene>
<dbReference type="AlphaFoldDB" id="A0A345PL25"/>
<dbReference type="EMBL" id="CP024848">
    <property type="protein sequence ID" value="AXI10705.1"/>
    <property type="molecule type" value="Genomic_DNA"/>
</dbReference>
<keyword evidence="1" id="KW-0812">Transmembrane</keyword>
<protein>
    <submittedName>
        <fullName evidence="2">DUF2140 domain-containing protein</fullName>
    </submittedName>
</protein>
<accession>A0A345PL25</accession>
<dbReference type="KEGG" id="ocn:CUC15_17925"/>